<dbReference type="PROSITE" id="PS01129">
    <property type="entry name" value="PSI_RLU"/>
    <property type="match status" value="1"/>
</dbReference>
<keyword evidence="7" id="KW-1185">Reference proteome</keyword>
<comment type="caution">
    <text evidence="6">The sequence shown here is derived from an EMBL/GenBank/DDBJ whole genome shotgun (WGS) entry which is preliminary data.</text>
</comment>
<evidence type="ECO:0000259" key="5">
    <source>
        <dbReference type="Pfam" id="PF00849"/>
    </source>
</evidence>
<dbReference type="PANTHER" id="PTHR21600:SF84">
    <property type="entry name" value="PSEUDOURIDINE SYNTHASE RSUA_RLUA-LIKE DOMAIN-CONTAINING PROTEIN"/>
    <property type="match status" value="1"/>
</dbReference>
<dbReference type="EMBL" id="RKHY01000001">
    <property type="protein sequence ID" value="ROS44104.1"/>
    <property type="molecule type" value="Genomic_DNA"/>
</dbReference>
<evidence type="ECO:0000256" key="2">
    <source>
        <dbReference type="ARBA" id="ARBA00031870"/>
    </source>
</evidence>
<sequence>MSHRPAPLPQRHGLDPARLKLPAEGPWTTIRDHLAERLSRLPAGRLDEMLAEGRIAGENGPVTADTPFRPGAFVWFHRDLPDEVPVPFPIGVVHRDEHLVVADKPHFLATIPRGQHVLETALVRLRRDLGLPELSPAHRLDRATAGLLLFVTRREYRGRHQTLFRDRRVTKEYEAIARHDPHLDFPVTVRSRIVKDRGSLTAREVAGPVNAETRVELLEHADGRGRYRLVPATGRTHQLRVHMSHLGIPILGDRFYPTVVDAPLDDFRRPLQLLAKTLEFTDPVTGKRRHFESKLTLGAWESYADWSGGDEAGTASRPG</sequence>
<evidence type="ECO:0000256" key="3">
    <source>
        <dbReference type="ARBA" id="ARBA00033164"/>
    </source>
</evidence>
<dbReference type="GO" id="GO:0000455">
    <property type="term" value="P:enzyme-directed rRNA pseudouridine synthesis"/>
    <property type="evidence" value="ECO:0007669"/>
    <property type="project" value="TreeGrafter"/>
</dbReference>
<evidence type="ECO:0000256" key="4">
    <source>
        <dbReference type="SAM" id="MobiDB-lite"/>
    </source>
</evidence>
<evidence type="ECO:0000313" key="6">
    <source>
        <dbReference type="EMBL" id="ROS44104.1"/>
    </source>
</evidence>
<dbReference type="InterPro" id="IPR020103">
    <property type="entry name" value="PsdUridine_synth_cat_dom_sf"/>
</dbReference>
<name>A0A3N2H5C0_9PSEU</name>
<evidence type="ECO:0000313" key="7">
    <source>
        <dbReference type="Proteomes" id="UP000274843"/>
    </source>
</evidence>
<dbReference type="AlphaFoldDB" id="A0A3N2H5C0"/>
<reference evidence="6 7" key="1">
    <citation type="submission" date="2018-11" db="EMBL/GenBank/DDBJ databases">
        <title>Sequencing the genomes of 1000 actinobacteria strains.</title>
        <authorList>
            <person name="Klenk H.-P."/>
        </authorList>
    </citation>
    <scope>NUCLEOTIDE SEQUENCE [LARGE SCALE GENOMIC DNA]</scope>
    <source>
        <strain evidence="6 7">DSM 44348</strain>
    </source>
</reference>
<dbReference type="SUPFAM" id="SSF55120">
    <property type="entry name" value="Pseudouridine synthase"/>
    <property type="match status" value="1"/>
</dbReference>
<dbReference type="GO" id="GO:0140098">
    <property type="term" value="F:catalytic activity, acting on RNA"/>
    <property type="evidence" value="ECO:0007669"/>
    <property type="project" value="UniProtKB-ARBA"/>
</dbReference>
<dbReference type="InterPro" id="IPR006145">
    <property type="entry name" value="PsdUridine_synth_RsuA/RluA"/>
</dbReference>
<dbReference type="PANTHER" id="PTHR21600">
    <property type="entry name" value="MITOCHONDRIAL RNA PSEUDOURIDINE SYNTHASE"/>
    <property type="match status" value="1"/>
</dbReference>
<dbReference type="CDD" id="cd02558">
    <property type="entry name" value="PSRA_1"/>
    <property type="match status" value="1"/>
</dbReference>
<protein>
    <recommendedName>
        <fullName evidence="2">RNA pseudouridylate synthase</fullName>
    </recommendedName>
    <alternativeName>
        <fullName evidence="3">RNA-uridine isomerase</fullName>
    </alternativeName>
</protein>
<dbReference type="Pfam" id="PF00849">
    <property type="entry name" value="PseudoU_synth_2"/>
    <property type="match status" value="1"/>
</dbReference>
<dbReference type="GO" id="GO:0003723">
    <property type="term" value="F:RNA binding"/>
    <property type="evidence" value="ECO:0007669"/>
    <property type="project" value="InterPro"/>
</dbReference>
<dbReference type="GeneID" id="301847796"/>
<dbReference type="Gene3D" id="3.30.2350.10">
    <property type="entry name" value="Pseudouridine synthase"/>
    <property type="match status" value="1"/>
</dbReference>
<dbReference type="Proteomes" id="UP000274843">
    <property type="component" value="Unassembled WGS sequence"/>
</dbReference>
<evidence type="ECO:0000256" key="1">
    <source>
        <dbReference type="ARBA" id="ARBA00000073"/>
    </source>
</evidence>
<dbReference type="InterPro" id="IPR006224">
    <property type="entry name" value="PsdUridine_synth_RluA-like_CS"/>
</dbReference>
<comment type="catalytic activity">
    <reaction evidence="1">
        <text>a uridine in RNA = a pseudouridine in RNA</text>
        <dbReference type="Rhea" id="RHEA:48348"/>
        <dbReference type="Rhea" id="RHEA-COMP:12068"/>
        <dbReference type="Rhea" id="RHEA-COMP:12069"/>
        <dbReference type="ChEBI" id="CHEBI:65314"/>
        <dbReference type="ChEBI" id="CHEBI:65315"/>
    </reaction>
</comment>
<feature type="region of interest" description="Disordered" evidence="4">
    <location>
        <begin position="1"/>
        <end position="20"/>
    </location>
</feature>
<dbReference type="RefSeq" id="WP_123686119.1">
    <property type="nucleotide sequence ID" value="NZ_RKHY01000001.1"/>
</dbReference>
<dbReference type="GO" id="GO:0009982">
    <property type="term" value="F:pseudouridine synthase activity"/>
    <property type="evidence" value="ECO:0007669"/>
    <property type="project" value="InterPro"/>
</dbReference>
<organism evidence="6 7">
    <name type="scientific">Amycolatopsis thermoflava</name>
    <dbReference type="NCBI Taxonomy" id="84480"/>
    <lineage>
        <taxon>Bacteria</taxon>
        <taxon>Bacillati</taxon>
        <taxon>Actinomycetota</taxon>
        <taxon>Actinomycetes</taxon>
        <taxon>Pseudonocardiales</taxon>
        <taxon>Pseudonocardiaceae</taxon>
        <taxon>Amycolatopsis</taxon>
        <taxon>Amycolatopsis methanolica group</taxon>
    </lineage>
</organism>
<gene>
    <name evidence="6" type="ORF">EDD35_6531</name>
</gene>
<proteinExistence type="predicted"/>
<feature type="domain" description="Pseudouridine synthase RsuA/RluA-like" evidence="5">
    <location>
        <begin position="98"/>
        <end position="245"/>
    </location>
</feature>
<accession>A0A3N2H5C0</accession>
<dbReference type="InterPro" id="IPR050188">
    <property type="entry name" value="RluA_PseudoU_synthase"/>
</dbReference>